<dbReference type="AlphaFoldDB" id="A0A2A7SI80"/>
<reference evidence="3" key="1">
    <citation type="submission" date="2017-09" db="EMBL/GenBank/DDBJ databases">
        <title>FDA dAtabase for Regulatory Grade micrObial Sequences (FDA-ARGOS): Supporting development and validation of Infectious Disease Dx tests.</title>
        <authorList>
            <person name="Minogue T."/>
            <person name="Wolcott M."/>
            <person name="Wasieloski L."/>
            <person name="Aguilar W."/>
            <person name="Moore D."/>
            <person name="Tallon L."/>
            <person name="Sadzewicz L."/>
            <person name="Ott S."/>
            <person name="Zhao X."/>
            <person name="Nagaraj S."/>
            <person name="Vavikolanu K."/>
            <person name="Aluvathingal J."/>
            <person name="Nadendla S."/>
            <person name="Sichtig H."/>
        </authorList>
    </citation>
    <scope>NUCLEOTIDE SEQUENCE [LARGE SCALE GENOMIC DNA]</scope>
    <source>
        <strain evidence="3">FDAARGOS_390</strain>
    </source>
</reference>
<dbReference type="InterPro" id="IPR029058">
    <property type="entry name" value="AB_hydrolase_fold"/>
</dbReference>
<protein>
    <submittedName>
        <fullName evidence="2">Alpha/beta hydrolase</fullName>
    </submittedName>
</protein>
<dbReference type="Proteomes" id="UP000220629">
    <property type="component" value="Unassembled WGS sequence"/>
</dbReference>
<gene>
    <name evidence="2" type="ORF">CRM94_14380</name>
</gene>
<keyword evidence="1" id="KW-0732">Signal</keyword>
<dbReference type="GO" id="GO:0016787">
    <property type="term" value="F:hydrolase activity"/>
    <property type="evidence" value="ECO:0007669"/>
    <property type="project" value="UniProtKB-KW"/>
</dbReference>
<dbReference type="EMBL" id="PDDY01000001">
    <property type="protein sequence ID" value="PEH43238.1"/>
    <property type="molecule type" value="Genomic_DNA"/>
</dbReference>
<dbReference type="RefSeq" id="WP_098152985.1">
    <property type="nucleotide sequence ID" value="NZ_CADETG010000008.1"/>
</dbReference>
<evidence type="ECO:0000313" key="2">
    <source>
        <dbReference type="EMBL" id="PEH43238.1"/>
    </source>
</evidence>
<dbReference type="SUPFAM" id="SSF53474">
    <property type="entry name" value="alpha/beta-Hydrolases"/>
    <property type="match status" value="1"/>
</dbReference>
<name>A0A2A7SI80_BURGA</name>
<accession>A0A2A7SI80</accession>
<evidence type="ECO:0000256" key="1">
    <source>
        <dbReference type="SAM" id="SignalP"/>
    </source>
</evidence>
<comment type="caution">
    <text evidence="2">The sequence shown here is derived from an EMBL/GenBank/DDBJ whole genome shotgun (WGS) entry which is preliminary data.</text>
</comment>
<keyword evidence="2" id="KW-0378">Hydrolase</keyword>
<dbReference type="Gene3D" id="3.40.50.1820">
    <property type="entry name" value="alpha/beta hydrolase"/>
    <property type="match status" value="1"/>
</dbReference>
<sequence>MIRRSRLSILAVALLALGFSHGASARRPSADEVPPPPPASVAAGADLATRSAVQDLPLPGGEHQRVLFYGPAGPMRGVILMFPGGAGDVDIERDGAIRHDNNFVVRTRELWARLGYGVVIVDAIGHKSMRGERSTEAYRQVLREILDYAHTLTDRPLWAMGTSQGSIAAMAVGSSARDGELAGIVLTESVSVVGHSGETVFDARPERVRAPALVVANRDDTCTVAPPSRAPEIAAAMKNSAATVLHVEGGVAQSSNPCSSLSPHGYFGIEKQVVGDIARWMRSVAPQ</sequence>
<feature type="signal peptide" evidence="1">
    <location>
        <begin position="1"/>
        <end position="25"/>
    </location>
</feature>
<proteinExistence type="predicted"/>
<feature type="chain" id="PRO_5012879634" evidence="1">
    <location>
        <begin position="26"/>
        <end position="287"/>
    </location>
</feature>
<organism evidence="2 3">
    <name type="scientific">Burkholderia gladioli</name>
    <name type="common">Pseudomonas marginata</name>
    <name type="synonym">Phytomonas marginata</name>
    <dbReference type="NCBI Taxonomy" id="28095"/>
    <lineage>
        <taxon>Bacteria</taxon>
        <taxon>Pseudomonadati</taxon>
        <taxon>Pseudomonadota</taxon>
        <taxon>Betaproteobacteria</taxon>
        <taxon>Burkholderiales</taxon>
        <taxon>Burkholderiaceae</taxon>
        <taxon>Burkholderia</taxon>
    </lineage>
</organism>
<evidence type="ECO:0000313" key="3">
    <source>
        <dbReference type="Proteomes" id="UP000220629"/>
    </source>
</evidence>